<dbReference type="RefSeq" id="WP_148871142.1">
    <property type="nucleotide sequence ID" value="NZ_VNIA01000007.1"/>
</dbReference>
<dbReference type="Gene3D" id="2.60.120.10">
    <property type="entry name" value="Jelly Rolls"/>
    <property type="match status" value="1"/>
</dbReference>
<dbReference type="OrthoDB" id="663011at2"/>
<accession>A0A5S5DP73</accession>
<dbReference type="Pfam" id="PF00027">
    <property type="entry name" value="cNMP_binding"/>
    <property type="match status" value="1"/>
</dbReference>
<keyword evidence="3" id="KW-1185">Reference proteome</keyword>
<dbReference type="SMART" id="SM00100">
    <property type="entry name" value="cNMP"/>
    <property type="match status" value="1"/>
</dbReference>
<evidence type="ECO:0000313" key="3">
    <source>
        <dbReference type="Proteomes" id="UP000323136"/>
    </source>
</evidence>
<dbReference type="PROSITE" id="PS50042">
    <property type="entry name" value="CNMP_BINDING_3"/>
    <property type="match status" value="1"/>
</dbReference>
<name>A0A5S5DP73_9FLAO</name>
<feature type="domain" description="Cyclic nucleotide-binding" evidence="1">
    <location>
        <begin position="12"/>
        <end position="115"/>
    </location>
</feature>
<dbReference type="Proteomes" id="UP000323136">
    <property type="component" value="Unassembled WGS sequence"/>
</dbReference>
<proteinExistence type="predicted"/>
<protein>
    <submittedName>
        <fullName evidence="2">CRP-like cAMP-binding protein</fullName>
    </submittedName>
</protein>
<evidence type="ECO:0000259" key="1">
    <source>
        <dbReference type="PROSITE" id="PS50042"/>
    </source>
</evidence>
<dbReference type="EMBL" id="VNIA01000007">
    <property type="protein sequence ID" value="TYP96499.1"/>
    <property type="molecule type" value="Genomic_DNA"/>
</dbReference>
<dbReference type="SUPFAM" id="SSF51206">
    <property type="entry name" value="cAMP-binding domain-like"/>
    <property type="match status" value="1"/>
</dbReference>
<comment type="caution">
    <text evidence="2">The sequence shown here is derived from an EMBL/GenBank/DDBJ whole genome shotgun (WGS) entry which is preliminary data.</text>
</comment>
<dbReference type="InterPro" id="IPR018490">
    <property type="entry name" value="cNMP-bd_dom_sf"/>
</dbReference>
<sequence>MDNITETFLKNNLSDISDKSIALFKTLMGYKKYSKGDIILDYGKPTSKFYILKSGLVGSFIKNDEGNEFIRTLYTPNKSLGSLSALIKKKGSNARYACLIDCEIVEGDFYKFRKLANKNLELSLMYNNVLEQVYLRSEKKIDELSLLNASQRYLILKEDIPNIDNLLPQYQIANYLNITPVQLSRIRKKMFSE</sequence>
<dbReference type="CDD" id="cd00038">
    <property type="entry name" value="CAP_ED"/>
    <property type="match status" value="1"/>
</dbReference>
<dbReference type="AlphaFoldDB" id="A0A5S5DP73"/>
<reference evidence="2 3" key="1">
    <citation type="submission" date="2019-07" db="EMBL/GenBank/DDBJ databases">
        <title>Genomic Encyclopedia of Type Strains, Phase IV (KMG-IV): sequencing the most valuable type-strain genomes for metagenomic binning, comparative biology and taxonomic classification.</title>
        <authorList>
            <person name="Goeker M."/>
        </authorList>
    </citation>
    <scope>NUCLEOTIDE SEQUENCE [LARGE SCALE GENOMIC DNA]</scope>
    <source>
        <strain evidence="2 3">DSM 18961</strain>
    </source>
</reference>
<gene>
    <name evidence="2" type="ORF">C7447_10765</name>
</gene>
<organism evidence="2 3">
    <name type="scientific">Tenacibaculum adriaticum</name>
    <dbReference type="NCBI Taxonomy" id="413713"/>
    <lineage>
        <taxon>Bacteria</taxon>
        <taxon>Pseudomonadati</taxon>
        <taxon>Bacteroidota</taxon>
        <taxon>Flavobacteriia</taxon>
        <taxon>Flavobacteriales</taxon>
        <taxon>Flavobacteriaceae</taxon>
        <taxon>Tenacibaculum</taxon>
    </lineage>
</organism>
<evidence type="ECO:0000313" key="2">
    <source>
        <dbReference type="EMBL" id="TYP96499.1"/>
    </source>
</evidence>
<dbReference type="InterPro" id="IPR014710">
    <property type="entry name" value="RmlC-like_jellyroll"/>
</dbReference>
<dbReference type="InterPro" id="IPR000595">
    <property type="entry name" value="cNMP-bd_dom"/>
</dbReference>